<dbReference type="AlphaFoldDB" id="A0A081BXA2"/>
<evidence type="ECO:0000259" key="6">
    <source>
        <dbReference type="PROSITE" id="PS51379"/>
    </source>
</evidence>
<evidence type="ECO:0000256" key="4">
    <source>
        <dbReference type="ARBA" id="ARBA00023004"/>
    </source>
</evidence>
<dbReference type="Gene3D" id="3.40.50.11540">
    <property type="entry name" value="NADH-ubiquinone oxidoreductase 51kDa subunit"/>
    <property type="match status" value="1"/>
</dbReference>
<organism evidence="7">
    <name type="scientific">Vecturithrix granuli</name>
    <dbReference type="NCBI Taxonomy" id="1499967"/>
    <lineage>
        <taxon>Bacteria</taxon>
        <taxon>Candidatus Moduliflexota</taxon>
        <taxon>Candidatus Vecturitrichia</taxon>
        <taxon>Candidatus Vecturitrichales</taxon>
        <taxon>Candidatus Vecturitrichaceae</taxon>
        <taxon>Candidatus Vecturithrix</taxon>
    </lineage>
</organism>
<dbReference type="GO" id="GO:0051539">
    <property type="term" value="F:4 iron, 4 sulfur cluster binding"/>
    <property type="evidence" value="ECO:0007669"/>
    <property type="project" value="UniProtKB-KW"/>
</dbReference>
<dbReference type="Proteomes" id="UP000030661">
    <property type="component" value="Unassembled WGS sequence"/>
</dbReference>
<evidence type="ECO:0000256" key="1">
    <source>
        <dbReference type="ARBA" id="ARBA00007523"/>
    </source>
</evidence>
<dbReference type="PANTHER" id="PTHR43578">
    <property type="entry name" value="NADH-QUINONE OXIDOREDUCTASE SUBUNIT F"/>
    <property type="match status" value="1"/>
</dbReference>
<feature type="domain" description="4Fe-4S ferredoxin-type" evidence="6">
    <location>
        <begin position="539"/>
        <end position="568"/>
    </location>
</feature>
<comment type="similarity">
    <text evidence="1">Belongs to the complex I 51 kDa subunit family.</text>
</comment>
<dbReference type="InterPro" id="IPR037225">
    <property type="entry name" value="Nuo51_FMN-bd_sf"/>
</dbReference>
<dbReference type="Pfam" id="PF10589">
    <property type="entry name" value="NADH_4Fe-4S"/>
    <property type="match status" value="1"/>
</dbReference>
<dbReference type="PROSITE" id="PS51379">
    <property type="entry name" value="4FE4S_FER_2"/>
    <property type="match status" value="2"/>
</dbReference>
<reference evidence="7" key="1">
    <citation type="journal article" date="2015" name="PeerJ">
        <title>First genomic representation of candidate bacterial phylum KSB3 points to enhanced environmental sensing as a trigger of wastewater bulking.</title>
        <authorList>
            <person name="Sekiguchi Y."/>
            <person name="Ohashi A."/>
            <person name="Parks D.H."/>
            <person name="Yamauchi T."/>
            <person name="Tyson G.W."/>
            <person name="Hugenholtz P."/>
        </authorList>
    </citation>
    <scope>NUCLEOTIDE SEQUENCE [LARGE SCALE GENOMIC DNA]</scope>
</reference>
<dbReference type="SUPFAM" id="SSF140490">
    <property type="entry name" value="Nqo1C-terminal domain-like"/>
    <property type="match status" value="1"/>
</dbReference>
<dbReference type="Gene3D" id="1.20.1440.230">
    <property type="entry name" value="NADH-ubiquinone oxidoreductase 51kDa subunit, iron-sulphur binding domain"/>
    <property type="match status" value="1"/>
</dbReference>
<dbReference type="InterPro" id="IPR017900">
    <property type="entry name" value="4Fe4S_Fe_S_CS"/>
</dbReference>
<gene>
    <name evidence="7" type="ORF">U27_03921</name>
</gene>
<proteinExistence type="inferred from homology"/>
<dbReference type="SUPFAM" id="SSF142019">
    <property type="entry name" value="Nqo1 FMN-binding domain-like"/>
    <property type="match status" value="1"/>
</dbReference>
<dbReference type="InterPro" id="IPR019554">
    <property type="entry name" value="Soluble_ligand-bd"/>
</dbReference>
<evidence type="ECO:0000256" key="2">
    <source>
        <dbReference type="ARBA" id="ARBA00022485"/>
    </source>
</evidence>
<dbReference type="PANTHER" id="PTHR43578:SF3">
    <property type="entry name" value="NADH-QUINONE OXIDOREDUCTASE SUBUNIT F"/>
    <property type="match status" value="1"/>
</dbReference>
<keyword evidence="2" id="KW-0004">4Fe-4S</keyword>
<name>A0A081BXA2_VECG1</name>
<protein>
    <submittedName>
        <fullName evidence="7">NAD-reducing hydrogenase subunit</fullName>
    </submittedName>
</protein>
<dbReference type="SUPFAM" id="SSF54862">
    <property type="entry name" value="4Fe-4S ferredoxins"/>
    <property type="match status" value="1"/>
</dbReference>
<dbReference type="GO" id="GO:0010181">
    <property type="term" value="F:FMN binding"/>
    <property type="evidence" value="ECO:0007669"/>
    <property type="project" value="InterPro"/>
</dbReference>
<dbReference type="CDD" id="cd02980">
    <property type="entry name" value="TRX_Fd_family"/>
    <property type="match status" value="1"/>
</dbReference>
<dbReference type="InterPro" id="IPR036249">
    <property type="entry name" value="Thioredoxin-like_sf"/>
</dbReference>
<dbReference type="Gene3D" id="3.30.70.20">
    <property type="match status" value="1"/>
</dbReference>
<dbReference type="InterPro" id="IPR037207">
    <property type="entry name" value="Nuop51_4Fe4S-bd_sf"/>
</dbReference>
<dbReference type="InterPro" id="IPR017896">
    <property type="entry name" value="4Fe4S_Fe-S-bd"/>
</dbReference>
<evidence type="ECO:0000313" key="8">
    <source>
        <dbReference type="Proteomes" id="UP000030661"/>
    </source>
</evidence>
<dbReference type="SUPFAM" id="SSF142984">
    <property type="entry name" value="Nqo1 middle domain-like"/>
    <property type="match status" value="1"/>
</dbReference>
<dbReference type="EMBL" id="DF820465">
    <property type="protein sequence ID" value="GAK56957.1"/>
    <property type="molecule type" value="Genomic_DNA"/>
</dbReference>
<dbReference type="FunFam" id="3.40.50.11540:FF:000001">
    <property type="entry name" value="NADH dehydrogenase [ubiquinone] flavoprotein 1, mitochondrial"/>
    <property type="match status" value="1"/>
</dbReference>
<keyword evidence="5" id="KW-0411">Iron-sulfur</keyword>
<feature type="domain" description="4Fe-4S ferredoxin-type" evidence="6">
    <location>
        <begin position="569"/>
        <end position="596"/>
    </location>
</feature>
<accession>A0A081BXA2</accession>
<dbReference type="eggNOG" id="COG1894">
    <property type="taxonomic scope" value="Bacteria"/>
</dbReference>
<dbReference type="GO" id="GO:0046872">
    <property type="term" value="F:metal ion binding"/>
    <property type="evidence" value="ECO:0007669"/>
    <property type="project" value="UniProtKB-KW"/>
</dbReference>
<dbReference type="InterPro" id="IPR011538">
    <property type="entry name" value="Nuo51_FMN-bd"/>
</dbReference>
<dbReference type="Gene3D" id="6.10.250.1450">
    <property type="match status" value="1"/>
</dbReference>
<dbReference type="SUPFAM" id="SSF52833">
    <property type="entry name" value="Thioredoxin-like"/>
    <property type="match status" value="1"/>
</dbReference>
<evidence type="ECO:0000256" key="5">
    <source>
        <dbReference type="ARBA" id="ARBA00023014"/>
    </source>
</evidence>
<dbReference type="Pfam" id="PF01512">
    <property type="entry name" value="Complex1_51K"/>
    <property type="match status" value="1"/>
</dbReference>
<dbReference type="Gene3D" id="3.10.20.600">
    <property type="match status" value="1"/>
</dbReference>
<dbReference type="InterPro" id="IPR019575">
    <property type="entry name" value="Nuop51_4Fe4S-bd"/>
</dbReference>
<dbReference type="PROSITE" id="PS00645">
    <property type="entry name" value="COMPLEX1_51K_2"/>
    <property type="match status" value="1"/>
</dbReference>
<keyword evidence="4" id="KW-0408">Iron</keyword>
<dbReference type="FunFam" id="1.20.1440.230:FF:000001">
    <property type="entry name" value="Mitochondrial NADH dehydrogenase flavoprotein 1"/>
    <property type="match status" value="1"/>
</dbReference>
<dbReference type="InterPro" id="IPR001949">
    <property type="entry name" value="NADH-UbQ_OxRdtase_51kDa_CS"/>
</dbReference>
<dbReference type="Gene3D" id="3.40.30.10">
    <property type="entry name" value="Glutaredoxin"/>
    <property type="match status" value="1"/>
</dbReference>
<sequence length="596" mass="64961">MPVYYRSYVLVAADREGLAQGAGGVISELNNALRRYDLQDEIQVIETSGLSQLKNKGPELIIYPEGVHYVGVYEQDVDELVEEHLLKGRRLERLVYEEPEAPADTELGPARPKETRSALRRCGQIDPESIEDYIMTDGYAALGKAVTEMTPEQVIDEILKSGLRGRGGGGFPTGRKWQFAAKVTSDEKFFICNGDEGDPGAFMDRRVMESDPHAVLEGMAIGAYAIGANQGYIYVRAEYPVAVRRLNIAIEQAKKTGILGNNIFGTDFNFDVEVRMGAGAFVCGEETALMASIEGGRGEPRPKPPFPAVAGLWKKPTIINNVETIANIAPIILNGAAWFTSMGTAKSPGTKTFTLAGKIRNSGLIEVPMGITLREIIYDIGGGIPDGKKFKGVQTGGPSGGCLTEEFLDTPVDFDSLVAAGSMMGSGGMIIMDEDTCMVDMARFFLDFCQDESCGKCVPCRVGTRKMLDILERICAGGGEEGDIAKLEQLAAQIQTSSLCMLGKTAPNPVLSTLKRFRHEYEAHIYDKKCPSRVCTALLHYEILPEKCVGCTLCARRCPVQCIRGERRQAHVIDQEDCIHCGQCYNACRFGAVIVK</sequence>
<dbReference type="STRING" id="1499967.U27_03921"/>
<keyword evidence="8" id="KW-1185">Reference proteome</keyword>
<dbReference type="Pfam" id="PF12838">
    <property type="entry name" value="Fer4_7"/>
    <property type="match status" value="1"/>
</dbReference>
<dbReference type="HOGENOM" id="CLU_014881_3_2_0"/>
<dbReference type="PROSITE" id="PS00198">
    <property type="entry name" value="4FE4S_FER_1"/>
    <property type="match status" value="1"/>
</dbReference>
<evidence type="ECO:0000256" key="3">
    <source>
        <dbReference type="ARBA" id="ARBA00022723"/>
    </source>
</evidence>
<dbReference type="Pfam" id="PF10531">
    <property type="entry name" value="SLBB"/>
    <property type="match status" value="1"/>
</dbReference>
<dbReference type="GO" id="GO:0008137">
    <property type="term" value="F:NADH dehydrogenase (ubiquinone) activity"/>
    <property type="evidence" value="ECO:0007669"/>
    <property type="project" value="InterPro"/>
</dbReference>
<dbReference type="SMART" id="SM00928">
    <property type="entry name" value="NADH_4Fe-4S"/>
    <property type="match status" value="1"/>
</dbReference>
<evidence type="ECO:0000313" key="7">
    <source>
        <dbReference type="EMBL" id="GAK56957.1"/>
    </source>
</evidence>
<keyword evidence="3" id="KW-0479">Metal-binding</keyword>